<name>A0A212LZ45_9FIRM</name>
<keyword evidence="1" id="KW-1133">Transmembrane helix</keyword>
<keyword evidence="1" id="KW-0472">Membrane</keyword>
<dbReference type="RefSeq" id="WP_288185294.1">
    <property type="nucleotide sequence ID" value="NZ_LT608335.1"/>
</dbReference>
<protein>
    <recommendedName>
        <fullName evidence="3">DUF445 domain-containing protein</fullName>
    </recommendedName>
</protein>
<dbReference type="AlphaFoldDB" id="A0A212LZ45"/>
<dbReference type="GO" id="GO:0005886">
    <property type="term" value="C:plasma membrane"/>
    <property type="evidence" value="ECO:0007669"/>
    <property type="project" value="TreeGrafter"/>
</dbReference>
<evidence type="ECO:0008006" key="3">
    <source>
        <dbReference type="Google" id="ProtNLM"/>
    </source>
</evidence>
<proteinExistence type="predicted"/>
<dbReference type="EMBL" id="FMJE01000005">
    <property type="protein sequence ID" value="SCM82679.1"/>
    <property type="molecule type" value="Genomic_DNA"/>
</dbReference>
<evidence type="ECO:0000256" key="1">
    <source>
        <dbReference type="SAM" id="Phobius"/>
    </source>
</evidence>
<feature type="transmembrane region" description="Helical" evidence="1">
    <location>
        <begin position="39"/>
        <end position="57"/>
    </location>
</feature>
<evidence type="ECO:0000313" key="2">
    <source>
        <dbReference type="EMBL" id="SCM82679.1"/>
    </source>
</evidence>
<sequence length="412" mass="45457">MRIDNSSKAGLTLAAAAAGFCLSYPWQYSFWGGLVHSGFGAAMVGGLADWYAVTALFRRPLNIPFRTAIIPKNRERIFSAIVAMVEEEIITAANIKDTLAKAGLARLLLSCANRPEARQQLQVLTEDVLREAATGIRAAELSAALDRLLAEHPGRVQAAPLAGQALRWSIEHGFADKCIDFLITEGKRLLGEPYMTKLIADIYRGALNSYAARHGERKLVKWILQELLKLDPVNVAVIIQKKTAAWLQAIYDQEHPLRERLRDWAVTLADGLQTDPVLAEKAEMELRPLVVRIAGQLAELPASQPEMLAGGSKWAVRQAMKLADEFVGDPERQAGFDNYLADWISRWVGQNHGEIGRIVSAYLKSFSNDDLVHYIEDKVKDDLQMIRINGSVVGGFVGMILFVIAYVAGVTP</sequence>
<accession>A0A212LZ45</accession>
<dbReference type="PANTHER" id="PTHR38442:SF1">
    <property type="entry name" value="INNER MEMBRANE PROTEIN"/>
    <property type="match status" value="1"/>
</dbReference>
<keyword evidence="1" id="KW-0812">Transmembrane</keyword>
<gene>
    <name evidence="2" type="ORF">KL86SPO_50450</name>
</gene>
<reference evidence="2" key="1">
    <citation type="submission" date="2016-08" db="EMBL/GenBank/DDBJ databases">
        <authorList>
            <person name="Seilhamer J.J."/>
        </authorList>
    </citation>
    <scope>NUCLEOTIDE SEQUENCE</scope>
    <source>
        <strain evidence="2">86</strain>
    </source>
</reference>
<dbReference type="Pfam" id="PF04286">
    <property type="entry name" value="DUF445"/>
    <property type="match status" value="1"/>
</dbReference>
<organism evidence="2">
    <name type="scientific">uncultured Sporomusa sp</name>
    <dbReference type="NCBI Taxonomy" id="307249"/>
    <lineage>
        <taxon>Bacteria</taxon>
        <taxon>Bacillati</taxon>
        <taxon>Bacillota</taxon>
        <taxon>Negativicutes</taxon>
        <taxon>Selenomonadales</taxon>
        <taxon>Sporomusaceae</taxon>
        <taxon>Sporomusa</taxon>
        <taxon>environmental samples</taxon>
    </lineage>
</organism>
<dbReference type="InterPro" id="IPR007383">
    <property type="entry name" value="DUF445"/>
</dbReference>
<dbReference type="PANTHER" id="PTHR38442">
    <property type="entry name" value="INNER MEMBRANE PROTEIN-RELATED"/>
    <property type="match status" value="1"/>
</dbReference>
<feature type="transmembrane region" description="Helical" evidence="1">
    <location>
        <begin position="388"/>
        <end position="409"/>
    </location>
</feature>